<evidence type="ECO:0000313" key="3">
    <source>
        <dbReference type="Proteomes" id="UP001519331"/>
    </source>
</evidence>
<proteinExistence type="predicted"/>
<name>A0ABS4SYT2_9MICC</name>
<organism evidence="2 3">
    <name type="scientific">Nesterenkonia lacusekhoensis</name>
    <dbReference type="NCBI Taxonomy" id="150832"/>
    <lineage>
        <taxon>Bacteria</taxon>
        <taxon>Bacillati</taxon>
        <taxon>Actinomycetota</taxon>
        <taxon>Actinomycetes</taxon>
        <taxon>Micrococcales</taxon>
        <taxon>Micrococcaceae</taxon>
        <taxon>Nesterenkonia</taxon>
    </lineage>
</organism>
<reference evidence="2 3" key="1">
    <citation type="submission" date="2021-03" db="EMBL/GenBank/DDBJ databases">
        <title>Sequencing the genomes of 1000 actinobacteria strains.</title>
        <authorList>
            <person name="Klenk H.-P."/>
        </authorList>
    </citation>
    <scope>NUCLEOTIDE SEQUENCE [LARGE SCALE GENOMIC DNA]</scope>
    <source>
        <strain evidence="2 3">DSM 12544</strain>
    </source>
</reference>
<evidence type="ECO:0000313" key="2">
    <source>
        <dbReference type="EMBL" id="MBP2317359.1"/>
    </source>
</evidence>
<sequence length="79" mass="8729">MRAVSEDTRPYVTAPCEGTAPGGWQCMNLVQEDGDLLEEVEEHYGFLLCGDCQADADNGNTPHDEEAAKEAAWEWANNR</sequence>
<protein>
    <submittedName>
        <fullName evidence="2">Metal-binding protein</fullName>
    </submittedName>
</protein>
<accession>A0ABS4SYT2</accession>
<feature type="region of interest" description="Disordered" evidence="1">
    <location>
        <begin position="59"/>
        <end position="79"/>
    </location>
</feature>
<dbReference type="RefSeq" id="WP_210047539.1">
    <property type="nucleotide sequence ID" value="NZ_JAGINX010000001.1"/>
</dbReference>
<dbReference type="Proteomes" id="UP001519331">
    <property type="component" value="Unassembled WGS sequence"/>
</dbReference>
<gene>
    <name evidence="2" type="ORF">JOF45_000378</name>
</gene>
<keyword evidence="3" id="KW-1185">Reference proteome</keyword>
<feature type="compositionally biased region" description="Basic and acidic residues" evidence="1">
    <location>
        <begin position="62"/>
        <end position="72"/>
    </location>
</feature>
<comment type="caution">
    <text evidence="2">The sequence shown here is derived from an EMBL/GenBank/DDBJ whole genome shotgun (WGS) entry which is preliminary data.</text>
</comment>
<evidence type="ECO:0000256" key="1">
    <source>
        <dbReference type="SAM" id="MobiDB-lite"/>
    </source>
</evidence>
<dbReference type="EMBL" id="JAGINX010000001">
    <property type="protein sequence ID" value="MBP2317359.1"/>
    <property type="molecule type" value="Genomic_DNA"/>
</dbReference>